<dbReference type="AlphaFoldDB" id="A0A9D4UU79"/>
<proteinExistence type="predicted"/>
<dbReference type="Proteomes" id="UP000886520">
    <property type="component" value="Chromosome 10"/>
</dbReference>
<protein>
    <submittedName>
        <fullName evidence="2">Uncharacterized protein</fullName>
    </submittedName>
</protein>
<feature type="transmembrane region" description="Helical" evidence="1">
    <location>
        <begin position="53"/>
        <end position="73"/>
    </location>
</feature>
<gene>
    <name evidence="2" type="ORF">GOP47_0010127</name>
</gene>
<dbReference type="OrthoDB" id="10468651at2759"/>
<name>A0A9D4UU79_ADICA</name>
<evidence type="ECO:0000313" key="3">
    <source>
        <dbReference type="Proteomes" id="UP000886520"/>
    </source>
</evidence>
<dbReference type="EMBL" id="JABFUD020000010">
    <property type="protein sequence ID" value="KAI5074166.1"/>
    <property type="molecule type" value="Genomic_DNA"/>
</dbReference>
<keyword evidence="1" id="KW-0812">Transmembrane</keyword>
<reference evidence="2" key="1">
    <citation type="submission" date="2021-01" db="EMBL/GenBank/DDBJ databases">
        <title>Adiantum capillus-veneris genome.</title>
        <authorList>
            <person name="Fang Y."/>
            <person name="Liao Q."/>
        </authorList>
    </citation>
    <scope>NUCLEOTIDE SEQUENCE</scope>
    <source>
        <strain evidence="2">H3</strain>
        <tissue evidence="2">Leaf</tissue>
    </source>
</reference>
<organism evidence="2 3">
    <name type="scientific">Adiantum capillus-veneris</name>
    <name type="common">Maidenhair fern</name>
    <dbReference type="NCBI Taxonomy" id="13818"/>
    <lineage>
        <taxon>Eukaryota</taxon>
        <taxon>Viridiplantae</taxon>
        <taxon>Streptophyta</taxon>
        <taxon>Embryophyta</taxon>
        <taxon>Tracheophyta</taxon>
        <taxon>Polypodiopsida</taxon>
        <taxon>Polypodiidae</taxon>
        <taxon>Polypodiales</taxon>
        <taxon>Pteridineae</taxon>
        <taxon>Pteridaceae</taxon>
        <taxon>Vittarioideae</taxon>
        <taxon>Adiantum</taxon>
    </lineage>
</organism>
<accession>A0A9D4UU79</accession>
<keyword evidence="1" id="KW-0472">Membrane</keyword>
<keyword evidence="1" id="KW-1133">Transmembrane helix</keyword>
<comment type="caution">
    <text evidence="2">The sequence shown here is derived from an EMBL/GenBank/DDBJ whole genome shotgun (WGS) entry which is preliminary data.</text>
</comment>
<keyword evidence="3" id="KW-1185">Reference proteome</keyword>
<evidence type="ECO:0000313" key="2">
    <source>
        <dbReference type="EMBL" id="KAI5074166.1"/>
    </source>
</evidence>
<sequence length="78" mass="8458">MLIAKLHGHCLAEAGAYANHSLTCPVLQDFSSQHHFLCISLFAYLMTFGREAWLTYATLVPVVAGVVIASGVCNGCMW</sequence>
<evidence type="ECO:0000256" key="1">
    <source>
        <dbReference type="SAM" id="Phobius"/>
    </source>
</evidence>